<evidence type="ECO:0000313" key="7">
    <source>
        <dbReference type="EMBL" id="PLT94973.1"/>
    </source>
</evidence>
<keyword evidence="4 6" id="KW-1133">Transmembrane helix</keyword>
<dbReference type="InterPro" id="IPR000537">
    <property type="entry name" value="UbiA_prenyltransferase"/>
</dbReference>
<dbReference type="InterPro" id="IPR044878">
    <property type="entry name" value="UbiA_sf"/>
</dbReference>
<name>A0ABX4TD72_9HYPH</name>
<dbReference type="Gene3D" id="1.10.357.140">
    <property type="entry name" value="UbiA prenyltransferase"/>
    <property type="match status" value="1"/>
</dbReference>
<dbReference type="EMBL" id="NBUC01000155">
    <property type="protein sequence ID" value="PLT94973.1"/>
    <property type="molecule type" value="Genomic_DNA"/>
</dbReference>
<evidence type="ECO:0008006" key="9">
    <source>
        <dbReference type="Google" id="ProtNLM"/>
    </source>
</evidence>
<keyword evidence="3 6" id="KW-0812">Transmembrane</keyword>
<dbReference type="Pfam" id="PF01040">
    <property type="entry name" value="UbiA"/>
    <property type="match status" value="1"/>
</dbReference>
<protein>
    <recommendedName>
        <fullName evidence="9">UbiA prenyltransferase</fullName>
    </recommendedName>
</protein>
<evidence type="ECO:0000256" key="4">
    <source>
        <dbReference type="ARBA" id="ARBA00022989"/>
    </source>
</evidence>
<comment type="caution">
    <text evidence="7">The sequence shown here is derived from an EMBL/GenBank/DDBJ whole genome shotgun (WGS) entry which is preliminary data.</text>
</comment>
<feature type="transmembrane region" description="Helical" evidence="6">
    <location>
        <begin position="96"/>
        <end position="121"/>
    </location>
</feature>
<evidence type="ECO:0000256" key="1">
    <source>
        <dbReference type="ARBA" id="ARBA00004141"/>
    </source>
</evidence>
<proteinExistence type="predicted"/>
<evidence type="ECO:0000256" key="5">
    <source>
        <dbReference type="ARBA" id="ARBA00023136"/>
    </source>
</evidence>
<evidence type="ECO:0000256" key="2">
    <source>
        <dbReference type="ARBA" id="ARBA00022475"/>
    </source>
</evidence>
<reference evidence="7 8" key="1">
    <citation type="journal article" date="2018" name="FEMS Microbiol. Ecol.">
        <title>Co-invading symbiotic mutualists of Medicago polymorpha retain high ancestral diversity and contain diverse accessory genomes.</title>
        <authorList>
            <person name="Porter S.S."/>
            <person name="Faber-Hammond J.J."/>
            <person name="Friesen M.L."/>
        </authorList>
    </citation>
    <scope>NUCLEOTIDE SEQUENCE [LARGE SCALE GENOMIC DNA]</scope>
    <source>
        <strain evidence="7 8">Str16</strain>
    </source>
</reference>
<feature type="transmembrane region" description="Helical" evidence="6">
    <location>
        <begin position="257"/>
        <end position="277"/>
    </location>
</feature>
<keyword evidence="8" id="KW-1185">Reference proteome</keyword>
<organism evidence="7 8">
    <name type="scientific">Sinorhizobium medicae</name>
    <dbReference type="NCBI Taxonomy" id="110321"/>
    <lineage>
        <taxon>Bacteria</taxon>
        <taxon>Pseudomonadati</taxon>
        <taxon>Pseudomonadota</taxon>
        <taxon>Alphaproteobacteria</taxon>
        <taxon>Hyphomicrobiales</taxon>
        <taxon>Rhizobiaceae</taxon>
        <taxon>Sinorhizobium/Ensifer group</taxon>
        <taxon>Sinorhizobium</taxon>
    </lineage>
</organism>
<evidence type="ECO:0000313" key="8">
    <source>
        <dbReference type="Proteomes" id="UP001190825"/>
    </source>
</evidence>
<keyword evidence="2" id="KW-1003">Cell membrane</keyword>
<sequence length="331" mass="37235">MKSDTLVSVAMEPHQASFRSYLALARLDHATKHVFIIPGIILAYALREPPLDHAAVSIVAGFASAVAVASANYVINEWLDREFDAHHPSKQARAAVRLSLSPLLVYAEYAVFAAIGLLLAWQLGTSFFWTSVVFLMSGLIYNVPPVRSKELPYVDVISEAMNNPIRLTLGWTMIDPSTLPPSSLFIAYWTAGAFLMGAKRLSEYRDISAIAGPELLHRYRRSFRYYTAESLTVSCFLYAMMSAFFIAAFLVKYRLEYIMAMPFIAVLFSSYLWLALLKNSIAQRPERMFRSKRLIASLGLAVFALLVTSFIDMPLLYDLSRESFIPVDRLK</sequence>
<feature type="transmembrane region" description="Helical" evidence="6">
    <location>
        <begin position="298"/>
        <end position="317"/>
    </location>
</feature>
<dbReference type="Proteomes" id="UP001190825">
    <property type="component" value="Unassembled WGS sequence"/>
</dbReference>
<dbReference type="RefSeq" id="WP_101779995.1">
    <property type="nucleotide sequence ID" value="NZ_NBUC01000155.1"/>
</dbReference>
<keyword evidence="5 6" id="KW-0472">Membrane</keyword>
<evidence type="ECO:0000256" key="6">
    <source>
        <dbReference type="SAM" id="Phobius"/>
    </source>
</evidence>
<gene>
    <name evidence="7" type="ORF">BMJ33_30775</name>
</gene>
<feature type="transmembrane region" description="Helical" evidence="6">
    <location>
        <begin position="127"/>
        <end position="143"/>
    </location>
</feature>
<accession>A0ABX4TD72</accession>
<evidence type="ECO:0000256" key="3">
    <source>
        <dbReference type="ARBA" id="ARBA00022692"/>
    </source>
</evidence>
<feature type="transmembrane region" description="Helical" evidence="6">
    <location>
        <begin position="230"/>
        <end position="251"/>
    </location>
</feature>
<comment type="subcellular location">
    <subcellularLocation>
        <location evidence="1">Membrane</location>
        <topology evidence="1">Multi-pass membrane protein</topology>
    </subcellularLocation>
</comment>
<feature type="transmembrane region" description="Helical" evidence="6">
    <location>
        <begin position="54"/>
        <end position="75"/>
    </location>
</feature>